<gene>
    <name evidence="2" type="ORF">RUM44_003521</name>
</gene>
<keyword evidence="1" id="KW-0472">Membrane</keyword>
<evidence type="ECO:0000256" key="1">
    <source>
        <dbReference type="SAM" id="Phobius"/>
    </source>
</evidence>
<keyword evidence="1" id="KW-0812">Transmembrane</keyword>
<dbReference type="Proteomes" id="UP001359485">
    <property type="component" value="Unassembled WGS sequence"/>
</dbReference>
<reference evidence="2 3" key="1">
    <citation type="submission" date="2023-09" db="EMBL/GenBank/DDBJ databases">
        <title>Genomes of two closely related lineages of the louse Polyplax serrata with different host specificities.</title>
        <authorList>
            <person name="Martinu J."/>
            <person name="Tarabai H."/>
            <person name="Stefka J."/>
            <person name="Hypsa V."/>
        </authorList>
    </citation>
    <scope>NUCLEOTIDE SEQUENCE [LARGE SCALE GENOMIC DNA]</scope>
    <source>
        <strain evidence="2">98ZLc_SE</strain>
    </source>
</reference>
<name>A0ABR1AGP8_POLSC</name>
<accession>A0ABR1AGP8</accession>
<comment type="caution">
    <text evidence="2">The sequence shown here is derived from an EMBL/GenBank/DDBJ whole genome shotgun (WGS) entry which is preliminary data.</text>
</comment>
<protein>
    <submittedName>
        <fullName evidence="2">Uncharacterized protein</fullName>
    </submittedName>
</protein>
<keyword evidence="3" id="KW-1185">Reference proteome</keyword>
<evidence type="ECO:0000313" key="3">
    <source>
        <dbReference type="Proteomes" id="UP001359485"/>
    </source>
</evidence>
<keyword evidence="1" id="KW-1133">Transmembrane helix</keyword>
<dbReference type="EMBL" id="JAWJWF010000049">
    <property type="protein sequence ID" value="KAK6619139.1"/>
    <property type="molecule type" value="Genomic_DNA"/>
</dbReference>
<organism evidence="2 3">
    <name type="scientific">Polyplax serrata</name>
    <name type="common">Common mouse louse</name>
    <dbReference type="NCBI Taxonomy" id="468196"/>
    <lineage>
        <taxon>Eukaryota</taxon>
        <taxon>Metazoa</taxon>
        <taxon>Ecdysozoa</taxon>
        <taxon>Arthropoda</taxon>
        <taxon>Hexapoda</taxon>
        <taxon>Insecta</taxon>
        <taxon>Pterygota</taxon>
        <taxon>Neoptera</taxon>
        <taxon>Paraneoptera</taxon>
        <taxon>Psocodea</taxon>
        <taxon>Troctomorpha</taxon>
        <taxon>Phthiraptera</taxon>
        <taxon>Anoplura</taxon>
        <taxon>Polyplacidae</taxon>
        <taxon>Polyplax</taxon>
    </lineage>
</organism>
<sequence>MSEISEKQIRDGKFKPEVSERSILLCLTYGSITNTLSYFIYNREMTYQIYLYGEIIPSFLLSTSTSLIVLRFQRSPEVIALPGDTEEETVSLMIASLFKKEK</sequence>
<feature type="transmembrane region" description="Helical" evidence="1">
    <location>
        <begin position="21"/>
        <end position="41"/>
    </location>
</feature>
<feature type="transmembrane region" description="Helical" evidence="1">
    <location>
        <begin position="47"/>
        <end position="70"/>
    </location>
</feature>
<proteinExistence type="predicted"/>
<evidence type="ECO:0000313" key="2">
    <source>
        <dbReference type="EMBL" id="KAK6619139.1"/>
    </source>
</evidence>